<dbReference type="Pfam" id="PF00450">
    <property type="entry name" value="Peptidase_S10"/>
    <property type="match status" value="1"/>
</dbReference>
<keyword evidence="10" id="KW-1185">Reference proteome</keyword>
<dbReference type="PROSITE" id="PS00131">
    <property type="entry name" value="CARBOXYPEPT_SER_SER"/>
    <property type="match status" value="1"/>
</dbReference>
<dbReference type="PANTHER" id="PTHR11802:SF113">
    <property type="entry name" value="SERINE CARBOXYPEPTIDASE CTSA-4.1"/>
    <property type="match status" value="1"/>
</dbReference>
<evidence type="ECO:0000256" key="8">
    <source>
        <dbReference type="SAM" id="MobiDB-lite"/>
    </source>
</evidence>
<keyword evidence="2 7" id="KW-0121">Carboxypeptidase</keyword>
<dbReference type="PRINTS" id="PR00724">
    <property type="entry name" value="CRBOXYPTASEC"/>
</dbReference>
<dbReference type="Gene3D" id="3.40.50.1820">
    <property type="entry name" value="alpha/beta hydrolase"/>
    <property type="match status" value="1"/>
</dbReference>
<keyword evidence="5 7" id="KW-0378">Hydrolase</keyword>
<dbReference type="FunFam" id="3.40.50.1820:FF:000335">
    <property type="entry name" value="Carboxypeptidase"/>
    <property type="match status" value="1"/>
</dbReference>
<dbReference type="Proteomes" id="UP000053676">
    <property type="component" value="Unassembled WGS sequence"/>
</dbReference>
<dbReference type="PANTHER" id="PTHR11802">
    <property type="entry name" value="SERINE PROTEASE FAMILY S10 SERINE CARBOXYPEPTIDASE"/>
    <property type="match status" value="1"/>
</dbReference>
<name>W2TSX9_NECAM</name>
<evidence type="ECO:0000313" key="10">
    <source>
        <dbReference type="Proteomes" id="UP000053676"/>
    </source>
</evidence>
<dbReference type="GO" id="GO:1904715">
    <property type="term" value="P:negative regulation of chaperone-mediated autophagy"/>
    <property type="evidence" value="ECO:0007669"/>
    <property type="project" value="UniProtKB-ARBA"/>
</dbReference>
<evidence type="ECO:0000256" key="3">
    <source>
        <dbReference type="ARBA" id="ARBA00022670"/>
    </source>
</evidence>
<keyword evidence="6" id="KW-0325">Glycoprotein</keyword>
<evidence type="ECO:0000256" key="6">
    <source>
        <dbReference type="ARBA" id="ARBA00023180"/>
    </source>
</evidence>
<dbReference type="GO" id="GO:0006508">
    <property type="term" value="P:proteolysis"/>
    <property type="evidence" value="ECO:0007669"/>
    <property type="project" value="UniProtKB-KW"/>
</dbReference>
<dbReference type="GO" id="GO:0004185">
    <property type="term" value="F:serine-type carboxypeptidase activity"/>
    <property type="evidence" value="ECO:0007669"/>
    <property type="project" value="UniProtKB-UniRule"/>
</dbReference>
<gene>
    <name evidence="9" type="ORF">NECAME_06667</name>
</gene>
<evidence type="ECO:0000256" key="7">
    <source>
        <dbReference type="RuleBase" id="RU361156"/>
    </source>
</evidence>
<evidence type="ECO:0000256" key="2">
    <source>
        <dbReference type="ARBA" id="ARBA00022645"/>
    </source>
</evidence>
<protein>
    <recommendedName>
        <fullName evidence="7">Carboxypeptidase</fullName>
        <ecNumber evidence="7">3.4.16.-</ecNumber>
    </recommendedName>
</protein>
<organism evidence="9 10">
    <name type="scientific">Necator americanus</name>
    <name type="common">Human hookworm</name>
    <dbReference type="NCBI Taxonomy" id="51031"/>
    <lineage>
        <taxon>Eukaryota</taxon>
        <taxon>Metazoa</taxon>
        <taxon>Ecdysozoa</taxon>
        <taxon>Nematoda</taxon>
        <taxon>Chromadorea</taxon>
        <taxon>Rhabditida</taxon>
        <taxon>Rhabditina</taxon>
        <taxon>Rhabditomorpha</taxon>
        <taxon>Strongyloidea</taxon>
        <taxon>Ancylostomatidae</taxon>
        <taxon>Bunostominae</taxon>
        <taxon>Necator</taxon>
    </lineage>
</organism>
<evidence type="ECO:0000256" key="4">
    <source>
        <dbReference type="ARBA" id="ARBA00022729"/>
    </source>
</evidence>
<evidence type="ECO:0000256" key="5">
    <source>
        <dbReference type="ARBA" id="ARBA00022801"/>
    </source>
</evidence>
<comment type="similarity">
    <text evidence="1 7">Belongs to the peptidase S10 family.</text>
</comment>
<reference evidence="10" key="1">
    <citation type="journal article" date="2014" name="Nat. Genet.">
        <title>Genome of the human hookworm Necator americanus.</title>
        <authorList>
            <person name="Tang Y.T."/>
            <person name="Gao X."/>
            <person name="Rosa B.A."/>
            <person name="Abubucker S."/>
            <person name="Hallsworth-Pepin K."/>
            <person name="Martin J."/>
            <person name="Tyagi R."/>
            <person name="Heizer E."/>
            <person name="Zhang X."/>
            <person name="Bhonagiri-Palsikar V."/>
            <person name="Minx P."/>
            <person name="Warren W.C."/>
            <person name="Wang Q."/>
            <person name="Zhan B."/>
            <person name="Hotez P.J."/>
            <person name="Sternberg P.W."/>
            <person name="Dougall A."/>
            <person name="Gaze S.T."/>
            <person name="Mulvenna J."/>
            <person name="Sotillo J."/>
            <person name="Ranganathan S."/>
            <person name="Rabelo E.M."/>
            <person name="Wilson R.K."/>
            <person name="Felgner P.L."/>
            <person name="Bethony J."/>
            <person name="Hawdon J.M."/>
            <person name="Gasser R.B."/>
            <person name="Loukas A."/>
            <person name="Mitreva M."/>
        </authorList>
    </citation>
    <scope>NUCLEOTIDE SEQUENCE [LARGE SCALE GENOMIC DNA]</scope>
</reference>
<dbReference type="InterPro" id="IPR029058">
    <property type="entry name" value="AB_hydrolase_fold"/>
</dbReference>
<dbReference type="AlphaFoldDB" id="W2TSX9"/>
<keyword evidence="3 7" id="KW-0645">Protease</keyword>
<sequence>MFHASGAALRSSHDGGRTLGRSGCKPSCAEFYADIFQLFRLTESQKDPPNDPLILWLNGGPGCSSLAGLIEELGPFKVIDYGTNVFINDYSWNLFANVLFMESPSGVGFSFNTNGNVTTNDDDVAEHNYRAFVNFLDKFPEYRGRTTYIMGESYAGVYLPTLAIKMLKDPINFSNFKGMAIGNGALDFLHNYDTMVPLFYYHGLIRNEFVHFFSSVFSTIRRIRLYLNFSSTCCSNNIESCDVIAAYNDPKCSSLVLEILSAANDVDPYNIYNTCYTTSTSGKRAQIERFMRKKSGLPSEEPPNKTSNIPLCDQIGNTADYLNRADVRKALHIPTFLPKWTECSDAVENSYQVVYNDMKSQIEQISDSGVKILIYNGDVDTVCSHVMNRQFLAKLNRTIIGKERVNDPWHYLGENPTVAGFQLKYQGGIDFLTVRGSGHFVPEDKPREAIQMIYNFVKSRDYSLPTPL</sequence>
<proteinExistence type="inferred from homology"/>
<dbReference type="InterPro" id="IPR018202">
    <property type="entry name" value="Ser_caboxypep_ser_AS"/>
</dbReference>
<dbReference type="InterPro" id="IPR001563">
    <property type="entry name" value="Peptidase_S10"/>
</dbReference>
<feature type="region of interest" description="Disordered" evidence="8">
    <location>
        <begin position="1"/>
        <end position="21"/>
    </location>
</feature>
<dbReference type="KEGG" id="nai:NECAME_06667"/>
<dbReference type="EC" id="3.4.16.-" evidence="7"/>
<evidence type="ECO:0000256" key="1">
    <source>
        <dbReference type="ARBA" id="ARBA00009431"/>
    </source>
</evidence>
<evidence type="ECO:0000313" key="9">
    <source>
        <dbReference type="EMBL" id="ETN84863.1"/>
    </source>
</evidence>
<dbReference type="EMBL" id="KI657850">
    <property type="protein sequence ID" value="ETN84863.1"/>
    <property type="molecule type" value="Genomic_DNA"/>
</dbReference>
<dbReference type="PROSITE" id="PS00560">
    <property type="entry name" value="CARBOXYPEPT_SER_HIS"/>
    <property type="match status" value="1"/>
</dbReference>
<dbReference type="InterPro" id="IPR033124">
    <property type="entry name" value="Ser_caboxypep_his_AS"/>
</dbReference>
<dbReference type="SUPFAM" id="SSF53474">
    <property type="entry name" value="alpha/beta-Hydrolases"/>
    <property type="match status" value="1"/>
</dbReference>
<dbReference type="OMA" id="TSEFEMN"/>
<dbReference type="MEROPS" id="S10.A58"/>
<dbReference type="GO" id="GO:0031647">
    <property type="term" value="P:regulation of protein stability"/>
    <property type="evidence" value="ECO:0007669"/>
    <property type="project" value="UniProtKB-ARBA"/>
</dbReference>
<dbReference type="OrthoDB" id="443318at2759"/>
<keyword evidence="4" id="KW-0732">Signal</keyword>
<accession>W2TSX9</accession>